<feature type="binding site" evidence="1">
    <location>
        <position position="145"/>
    </location>
    <ligand>
        <name>Zn(2+)</name>
        <dbReference type="ChEBI" id="CHEBI:29105"/>
    </ligand>
</feature>
<dbReference type="Proteomes" id="UP000257317">
    <property type="component" value="Unassembled WGS sequence"/>
</dbReference>
<dbReference type="Pfam" id="PF03352">
    <property type="entry name" value="Adenine_glyco"/>
    <property type="match status" value="1"/>
</dbReference>
<proteinExistence type="predicted"/>
<sequence>MLVLESFQSGLSWSTILHKRKNFRQAFANFEVEKVAQFDEATYQALMQNAGIVRNKLKIRAAINNAQVLVNWHKNGKKFADFLTSYISTPIDSHYQTLAEVPASTDLAKEISKAMKKAAFKFVGPTTIYSFLQAVGLINDHLASCSFR</sequence>
<evidence type="ECO:0000313" key="3">
    <source>
        <dbReference type="Proteomes" id="UP000257317"/>
    </source>
</evidence>
<dbReference type="Gene3D" id="1.10.340.30">
    <property type="entry name" value="Hypothetical protein, domain 2"/>
    <property type="match status" value="1"/>
</dbReference>
<name>A0A2Z6TAN1_9LACO</name>
<protein>
    <submittedName>
        <fullName evidence="2">DNA-3-methyladenine glycosylase I</fullName>
    </submittedName>
</protein>
<dbReference type="PANTHER" id="PTHR30037:SF4">
    <property type="entry name" value="DNA-3-METHYLADENINE GLYCOSYLASE I"/>
    <property type="match status" value="1"/>
</dbReference>
<evidence type="ECO:0000313" key="2">
    <source>
        <dbReference type="EMBL" id="GBG04973.1"/>
    </source>
</evidence>
<dbReference type="GO" id="GO:0008725">
    <property type="term" value="F:DNA-3-methyladenine glycosylase activity"/>
    <property type="evidence" value="ECO:0007669"/>
    <property type="project" value="InterPro"/>
</dbReference>
<dbReference type="AlphaFoldDB" id="A0A2Z6TAN1"/>
<keyword evidence="1" id="KW-0862">Zinc</keyword>
<dbReference type="SUPFAM" id="SSF48150">
    <property type="entry name" value="DNA-glycosylase"/>
    <property type="match status" value="1"/>
</dbReference>
<dbReference type="InterPro" id="IPR005019">
    <property type="entry name" value="Adenine_glyco"/>
</dbReference>
<keyword evidence="1" id="KW-0479">Metal-binding</keyword>
<accession>A0A2Z6TAN1</accession>
<reference evidence="3" key="1">
    <citation type="submission" date="2018-03" db="EMBL/GenBank/DDBJ databases">
        <title>New taxa in the Lactobacillus gasseri group.</title>
        <authorList>
            <person name="Tanizawa Y."/>
            <person name="Tohno M."/>
            <person name="Endo A."/>
            <person name="Arita M."/>
        </authorList>
    </citation>
    <scope>NUCLEOTIDE SEQUENCE [LARGE SCALE GENOMIC DNA]</scope>
    <source>
        <strain evidence="3">DSM 24759</strain>
    </source>
</reference>
<dbReference type="EMBL" id="BFBY01000006">
    <property type="protein sequence ID" value="GBG04973.1"/>
    <property type="molecule type" value="Genomic_DNA"/>
</dbReference>
<comment type="caution">
    <text evidence="2">The sequence shown here is derived from an EMBL/GenBank/DDBJ whole genome shotgun (WGS) entry which is preliminary data.</text>
</comment>
<feature type="binding site" evidence="1">
    <location>
        <position position="141"/>
    </location>
    <ligand>
        <name>Zn(2+)</name>
        <dbReference type="ChEBI" id="CHEBI:29105"/>
    </ligand>
</feature>
<gene>
    <name evidence="2" type="primary">tag</name>
    <name evidence="2" type="ORF">LrDSM24759_08870</name>
</gene>
<dbReference type="InterPro" id="IPR052891">
    <property type="entry name" value="DNA-3mA_glycosylase"/>
</dbReference>
<evidence type="ECO:0000256" key="1">
    <source>
        <dbReference type="PIRSR" id="PIRSR605019-1"/>
    </source>
</evidence>
<organism evidence="2 3">
    <name type="scientific">Lactobacillus rodentium</name>
    <dbReference type="NCBI Taxonomy" id="947835"/>
    <lineage>
        <taxon>Bacteria</taxon>
        <taxon>Bacillati</taxon>
        <taxon>Bacillota</taxon>
        <taxon>Bacilli</taxon>
        <taxon>Lactobacillales</taxon>
        <taxon>Lactobacillaceae</taxon>
        <taxon>Lactobacillus</taxon>
    </lineage>
</organism>
<dbReference type="GO" id="GO:0046872">
    <property type="term" value="F:metal ion binding"/>
    <property type="evidence" value="ECO:0007669"/>
    <property type="project" value="UniProtKB-KW"/>
</dbReference>
<dbReference type="GO" id="GO:0006284">
    <property type="term" value="P:base-excision repair"/>
    <property type="evidence" value="ECO:0007669"/>
    <property type="project" value="InterPro"/>
</dbReference>
<dbReference type="PANTHER" id="PTHR30037">
    <property type="entry name" value="DNA-3-METHYLADENINE GLYCOSYLASE 1"/>
    <property type="match status" value="1"/>
</dbReference>
<dbReference type="InterPro" id="IPR011257">
    <property type="entry name" value="DNA_glycosylase"/>
</dbReference>
<keyword evidence="3" id="KW-1185">Reference proteome</keyword>